<keyword evidence="7" id="KW-1185">Reference proteome</keyword>
<comment type="caution">
    <text evidence="6">The sequence shown here is derived from an EMBL/GenBank/DDBJ whole genome shotgun (WGS) entry which is preliminary data.</text>
</comment>
<dbReference type="PROSITE" id="PS51891">
    <property type="entry name" value="CENP_V_GFA"/>
    <property type="match status" value="1"/>
</dbReference>
<dbReference type="PANTHER" id="PTHR33337">
    <property type="entry name" value="GFA DOMAIN-CONTAINING PROTEIN"/>
    <property type="match status" value="1"/>
</dbReference>
<evidence type="ECO:0000256" key="3">
    <source>
        <dbReference type="ARBA" id="ARBA00022833"/>
    </source>
</evidence>
<reference evidence="6" key="1">
    <citation type="submission" date="2022-05" db="EMBL/GenBank/DDBJ databases">
        <authorList>
            <person name="Jo J.-H."/>
            <person name="Im W.-T."/>
        </authorList>
    </citation>
    <scope>NUCLEOTIDE SEQUENCE</scope>
    <source>
        <strain evidence="6">RB56-2</strain>
    </source>
</reference>
<protein>
    <submittedName>
        <fullName evidence="6">GFA family protein</fullName>
    </submittedName>
</protein>
<organism evidence="6 7">
    <name type="scientific">Sphingomonas brevis</name>
    <dbReference type="NCBI Taxonomy" id="2908206"/>
    <lineage>
        <taxon>Bacteria</taxon>
        <taxon>Pseudomonadati</taxon>
        <taxon>Pseudomonadota</taxon>
        <taxon>Alphaproteobacteria</taxon>
        <taxon>Sphingomonadales</taxon>
        <taxon>Sphingomonadaceae</taxon>
        <taxon>Sphingomonas</taxon>
    </lineage>
</organism>
<keyword evidence="4" id="KW-0456">Lyase</keyword>
<dbReference type="Gene3D" id="3.90.1590.10">
    <property type="entry name" value="glutathione-dependent formaldehyde- activating enzyme (gfa)"/>
    <property type="match status" value="1"/>
</dbReference>
<proteinExistence type="inferred from homology"/>
<gene>
    <name evidence="6" type="ORF">LZ518_12490</name>
</gene>
<name>A0ABT0SC29_9SPHN</name>
<dbReference type="Pfam" id="PF04828">
    <property type="entry name" value="GFA"/>
    <property type="match status" value="1"/>
</dbReference>
<evidence type="ECO:0000313" key="6">
    <source>
        <dbReference type="EMBL" id="MCL6741947.1"/>
    </source>
</evidence>
<dbReference type="InterPro" id="IPR006913">
    <property type="entry name" value="CENP-V/GFA"/>
</dbReference>
<dbReference type="InterPro" id="IPR011057">
    <property type="entry name" value="Mss4-like_sf"/>
</dbReference>
<comment type="similarity">
    <text evidence="1">Belongs to the Gfa family.</text>
</comment>
<dbReference type="EMBL" id="JAMGBB010000001">
    <property type="protein sequence ID" value="MCL6741947.1"/>
    <property type="molecule type" value="Genomic_DNA"/>
</dbReference>
<dbReference type="PANTHER" id="PTHR33337:SF40">
    <property type="entry name" value="CENP-V_GFA DOMAIN-CONTAINING PROTEIN-RELATED"/>
    <property type="match status" value="1"/>
</dbReference>
<evidence type="ECO:0000256" key="4">
    <source>
        <dbReference type="ARBA" id="ARBA00023239"/>
    </source>
</evidence>
<evidence type="ECO:0000256" key="2">
    <source>
        <dbReference type="ARBA" id="ARBA00022723"/>
    </source>
</evidence>
<keyword evidence="2" id="KW-0479">Metal-binding</keyword>
<dbReference type="Proteomes" id="UP001165383">
    <property type="component" value="Unassembled WGS sequence"/>
</dbReference>
<feature type="domain" description="CENP-V/GFA" evidence="5">
    <location>
        <begin position="4"/>
        <end position="114"/>
    </location>
</feature>
<evidence type="ECO:0000256" key="1">
    <source>
        <dbReference type="ARBA" id="ARBA00005495"/>
    </source>
</evidence>
<keyword evidence="3" id="KW-0862">Zinc</keyword>
<evidence type="ECO:0000313" key="7">
    <source>
        <dbReference type="Proteomes" id="UP001165383"/>
    </source>
</evidence>
<evidence type="ECO:0000259" key="5">
    <source>
        <dbReference type="PROSITE" id="PS51891"/>
    </source>
</evidence>
<dbReference type="SUPFAM" id="SSF51316">
    <property type="entry name" value="Mss4-like"/>
    <property type="match status" value="1"/>
</dbReference>
<dbReference type="RefSeq" id="WP_249916303.1">
    <property type="nucleotide sequence ID" value="NZ_JAMGBB010000001.1"/>
</dbReference>
<accession>A0ABT0SC29</accession>
<sequence length="132" mass="14824">MTANTASCRCGQLRATAQGDPVRVSICHCLACQKRTGSAFSAQARWEAERVTFEGESRRWVRTADSGQQTTYHFCPNCGSTVHYGGGNFPELVALPLGALEDPYFDCIDYSVWERRKHPWVQLVGENIEHRD</sequence>